<evidence type="ECO:0000256" key="5">
    <source>
        <dbReference type="ARBA" id="ARBA00022801"/>
    </source>
</evidence>
<comment type="similarity">
    <text evidence="2">Belongs to the sulfatase family.</text>
</comment>
<comment type="caution">
    <text evidence="8">The sequence shown here is derived from an EMBL/GenBank/DDBJ whole genome shotgun (WGS) entry which is preliminary data.</text>
</comment>
<dbReference type="PANTHER" id="PTHR42693:SF42">
    <property type="entry name" value="ARYLSULFATASE G"/>
    <property type="match status" value="1"/>
</dbReference>
<keyword evidence="9" id="KW-1185">Reference proteome</keyword>
<dbReference type="InterPro" id="IPR000917">
    <property type="entry name" value="Sulfatase_N"/>
</dbReference>
<dbReference type="GO" id="GO:0016787">
    <property type="term" value="F:hydrolase activity"/>
    <property type="evidence" value="ECO:0007669"/>
    <property type="project" value="UniProtKB-KW"/>
</dbReference>
<evidence type="ECO:0000256" key="2">
    <source>
        <dbReference type="ARBA" id="ARBA00008779"/>
    </source>
</evidence>
<dbReference type="Gene3D" id="3.40.720.10">
    <property type="entry name" value="Alkaline Phosphatase, subunit A"/>
    <property type="match status" value="1"/>
</dbReference>
<sequence length="458" mass="51804">MSENDQPNVLLIVADDQRFDTIGALGNDHIETPNLDALVREGCSFTHHFNMGADQGAVCVPARSMIMSGHSLFNIEGPGGMTEEHPTLPEAFGNAGYRTFGTGKWHNGHEAFNRCFDEGKDIFFGGMGNHWNVPVTDRYPLGKYPQPKPYRGFSGNGSIWPRHKQYDKYASGTHSSELFANAMVNFLENHDESADERPFFAYMATMAPHDPRTCPGKYLAMYDQDNIQIPGNFQPEHPFDIGWCGRDEHLEDYPRDPEKLRRHIADYYAMITHLDAQIGRVLNRLETIGERENTIIAFTADHGLAVGQHGLMGKQNLYEHSVHIPLLLVGPDIAVDERRNHLTSHYDIYPTLCDLAGLDTPSAIEGETLVPTFDNPDAEIRDHLLLAYEDVMRAVRGERYKLIEYYTEDGYTQLFDLDADQSETDDLSNDDSYSAEYEQLQAQLRQLQETADDPLIEE</sequence>
<dbReference type="EMBL" id="JBHTAX010000005">
    <property type="protein sequence ID" value="MFC7192809.1"/>
    <property type="molecule type" value="Genomic_DNA"/>
</dbReference>
<gene>
    <name evidence="8" type="ORF">ACFQL7_25360</name>
</gene>
<dbReference type="PANTHER" id="PTHR42693">
    <property type="entry name" value="ARYLSULFATASE FAMILY MEMBER"/>
    <property type="match status" value="1"/>
</dbReference>
<dbReference type="InterPro" id="IPR017850">
    <property type="entry name" value="Alkaline_phosphatase_core_sf"/>
</dbReference>
<feature type="domain" description="Sulfatase N-terminal" evidence="7">
    <location>
        <begin position="7"/>
        <end position="357"/>
    </location>
</feature>
<dbReference type="CDD" id="cd16155">
    <property type="entry name" value="sulfatase_like"/>
    <property type="match status" value="1"/>
</dbReference>
<dbReference type="Proteomes" id="UP001596417">
    <property type="component" value="Unassembled WGS sequence"/>
</dbReference>
<name>A0ABD5YU35_9EURY</name>
<protein>
    <submittedName>
        <fullName evidence="8">Sulfatase-like hydrolase/transferase</fullName>
    </submittedName>
</protein>
<comment type="cofactor">
    <cofactor evidence="1">
        <name>Ca(2+)</name>
        <dbReference type="ChEBI" id="CHEBI:29108"/>
    </cofactor>
</comment>
<proteinExistence type="inferred from homology"/>
<evidence type="ECO:0000313" key="8">
    <source>
        <dbReference type="EMBL" id="MFC7192809.1"/>
    </source>
</evidence>
<dbReference type="GeneID" id="76202506"/>
<organism evidence="8 9">
    <name type="scientific">Halocatena marina</name>
    <dbReference type="NCBI Taxonomy" id="2934937"/>
    <lineage>
        <taxon>Archaea</taxon>
        <taxon>Methanobacteriati</taxon>
        <taxon>Methanobacteriota</taxon>
        <taxon>Stenosarchaea group</taxon>
        <taxon>Halobacteria</taxon>
        <taxon>Halobacteriales</taxon>
        <taxon>Natronomonadaceae</taxon>
        <taxon>Halocatena</taxon>
    </lineage>
</organism>
<keyword evidence="5" id="KW-0378">Hydrolase</keyword>
<dbReference type="SUPFAM" id="SSF53649">
    <property type="entry name" value="Alkaline phosphatase-like"/>
    <property type="match status" value="1"/>
</dbReference>
<evidence type="ECO:0000256" key="6">
    <source>
        <dbReference type="ARBA" id="ARBA00022837"/>
    </source>
</evidence>
<accession>A0ABD5YU35</accession>
<evidence type="ECO:0000256" key="3">
    <source>
        <dbReference type="ARBA" id="ARBA00022723"/>
    </source>
</evidence>
<evidence type="ECO:0000256" key="4">
    <source>
        <dbReference type="ARBA" id="ARBA00022729"/>
    </source>
</evidence>
<dbReference type="AlphaFoldDB" id="A0ABD5YU35"/>
<keyword evidence="3" id="KW-0479">Metal-binding</keyword>
<keyword evidence="6" id="KW-0106">Calcium</keyword>
<evidence type="ECO:0000256" key="1">
    <source>
        <dbReference type="ARBA" id="ARBA00001913"/>
    </source>
</evidence>
<evidence type="ECO:0000313" key="9">
    <source>
        <dbReference type="Proteomes" id="UP001596417"/>
    </source>
</evidence>
<evidence type="ECO:0000259" key="7">
    <source>
        <dbReference type="Pfam" id="PF00884"/>
    </source>
</evidence>
<dbReference type="Pfam" id="PF00884">
    <property type="entry name" value="Sulfatase"/>
    <property type="match status" value="1"/>
</dbReference>
<dbReference type="RefSeq" id="WP_264556545.1">
    <property type="nucleotide sequence ID" value="NZ_CP109981.1"/>
</dbReference>
<dbReference type="InterPro" id="IPR050738">
    <property type="entry name" value="Sulfatase"/>
</dbReference>
<keyword evidence="4" id="KW-0732">Signal</keyword>
<dbReference type="GO" id="GO:0046872">
    <property type="term" value="F:metal ion binding"/>
    <property type="evidence" value="ECO:0007669"/>
    <property type="project" value="UniProtKB-KW"/>
</dbReference>
<reference evidence="8 9" key="1">
    <citation type="journal article" date="2019" name="Int. J. Syst. Evol. Microbiol.">
        <title>The Global Catalogue of Microorganisms (GCM) 10K type strain sequencing project: providing services to taxonomists for standard genome sequencing and annotation.</title>
        <authorList>
            <consortium name="The Broad Institute Genomics Platform"/>
            <consortium name="The Broad Institute Genome Sequencing Center for Infectious Disease"/>
            <person name="Wu L."/>
            <person name="Ma J."/>
        </authorList>
    </citation>
    <scope>NUCLEOTIDE SEQUENCE [LARGE SCALE GENOMIC DNA]</scope>
    <source>
        <strain evidence="8 9">RDMS1</strain>
    </source>
</reference>